<accession>A0A5N6KYZ3</accession>
<comment type="caution">
    <text evidence="2">The sequence shown here is derived from an EMBL/GenBank/DDBJ whole genome shotgun (WGS) entry which is preliminary data.</text>
</comment>
<evidence type="ECO:0000313" key="3">
    <source>
        <dbReference type="Proteomes" id="UP000327013"/>
    </source>
</evidence>
<proteinExistence type="predicted"/>
<protein>
    <submittedName>
        <fullName evidence="2">Uncharacterized protein</fullName>
    </submittedName>
</protein>
<dbReference type="EMBL" id="VIBQ01000017">
    <property type="protein sequence ID" value="KAB8360931.1"/>
    <property type="molecule type" value="Genomic_DNA"/>
</dbReference>
<feature type="region of interest" description="Disordered" evidence="1">
    <location>
        <begin position="1"/>
        <end position="50"/>
    </location>
</feature>
<feature type="region of interest" description="Disordered" evidence="1">
    <location>
        <begin position="198"/>
        <end position="232"/>
    </location>
</feature>
<keyword evidence="3" id="KW-1185">Reference proteome</keyword>
<feature type="compositionally biased region" description="Basic and acidic residues" evidence="1">
    <location>
        <begin position="208"/>
        <end position="217"/>
    </location>
</feature>
<dbReference type="AlphaFoldDB" id="A0A5N6KYZ3"/>
<dbReference type="Proteomes" id="UP000327013">
    <property type="component" value="Unassembled WGS sequence"/>
</dbReference>
<feature type="region of interest" description="Disordered" evidence="1">
    <location>
        <begin position="91"/>
        <end position="117"/>
    </location>
</feature>
<feature type="compositionally biased region" description="Polar residues" evidence="1">
    <location>
        <begin position="108"/>
        <end position="117"/>
    </location>
</feature>
<reference evidence="2 3" key="1">
    <citation type="submission" date="2019-06" db="EMBL/GenBank/DDBJ databases">
        <title>A chromosomal-level reference genome of Carpinus fangiana (Coryloideae, Betulaceae).</title>
        <authorList>
            <person name="Yang X."/>
            <person name="Wang Z."/>
            <person name="Zhang L."/>
            <person name="Hao G."/>
            <person name="Liu J."/>
            <person name="Yang Y."/>
        </authorList>
    </citation>
    <scope>NUCLEOTIDE SEQUENCE [LARGE SCALE GENOMIC DNA]</scope>
    <source>
        <strain evidence="2">Cfa_2016G</strain>
        <tissue evidence="2">Leaf</tissue>
    </source>
</reference>
<sequence length="563" mass="62549">MADRNTGRSWAEIARGPNVAPKTPSNTPHASTRNRPKPNQALPPGTQGFVNLNTARQNLVRETMPNASNGTPKGHYSVRNLHRDVSAYALRHQRRKNDSKKPMRNAPSGPTSSCSALSQRHFSFPEGASMIEDISGDSDQHYDQALPMPPVDVNGDGNVCICPLDDDPNDRKPAHYLGREPPAEKPKAWTTIATSLKNVQQRNSPRAEGFDCNDHLSKSPGPTEPSSRSNSIDTSAQLKLGASSDLQIKQTSPAISMATSATKTIRENLLKIQNKSRRRRQNKNSSNGKGIQNSQKLKKATRSKFSEYLESYHTNRIRKPKLEGPLTLAARSRAPGTVHPRSHILSLPDEILMHIAYFVLLQPSHTSIGIPIDPMFDPFPLHSRCALDYRMIHACRHFYDIGIALMYEVNTWAIDLAAFTDYPETYAAWPLGFGIDIGMQRIRRVVLSNDTVSGHMWEQAVRCIRGFVDQGGLQLENGKRVGLRRVCFDTRNGERKEFQGWAEERAPQRVVDAFAEAGLFRDGMLGEGVWVAGASLEDLEFKRSLPNGGFGGLCEQIEKSVRS</sequence>
<name>A0A5N6KYZ3_9ROSI</name>
<evidence type="ECO:0000256" key="1">
    <source>
        <dbReference type="SAM" id="MobiDB-lite"/>
    </source>
</evidence>
<feature type="region of interest" description="Disordered" evidence="1">
    <location>
        <begin position="272"/>
        <end position="301"/>
    </location>
</feature>
<feature type="compositionally biased region" description="Polar residues" evidence="1">
    <location>
        <begin position="23"/>
        <end position="33"/>
    </location>
</feature>
<organism evidence="2 3">
    <name type="scientific">Carpinus fangiana</name>
    <dbReference type="NCBI Taxonomy" id="176857"/>
    <lineage>
        <taxon>Eukaryota</taxon>
        <taxon>Viridiplantae</taxon>
        <taxon>Streptophyta</taxon>
        <taxon>Embryophyta</taxon>
        <taxon>Tracheophyta</taxon>
        <taxon>Spermatophyta</taxon>
        <taxon>Magnoliopsida</taxon>
        <taxon>eudicotyledons</taxon>
        <taxon>Gunneridae</taxon>
        <taxon>Pentapetalae</taxon>
        <taxon>rosids</taxon>
        <taxon>fabids</taxon>
        <taxon>Fagales</taxon>
        <taxon>Betulaceae</taxon>
        <taxon>Carpinus</taxon>
    </lineage>
</organism>
<evidence type="ECO:0000313" key="2">
    <source>
        <dbReference type="EMBL" id="KAB8360931.1"/>
    </source>
</evidence>
<gene>
    <name evidence="2" type="ORF">FH972_024663</name>
</gene>